<dbReference type="Proteomes" id="UP000398389">
    <property type="component" value="Unassembled WGS sequence"/>
</dbReference>
<feature type="region of interest" description="Disordered" evidence="10">
    <location>
        <begin position="325"/>
        <end position="395"/>
    </location>
</feature>
<dbReference type="PROSITE" id="PS51620">
    <property type="entry name" value="SAM_TRM61"/>
    <property type="match status" value="1"/>
</dbReference>
<evidence type="ECO:0000313" key="13">
    <source>
        <dbReference type="Proteomes" id="UP000398389"/>
    </source>
</evidence>
<dbReference type="AlphaFoldDB" id="A0A5E8B3E2"/>
<comment type="subcellular location">
    <subcellularLocation>
        <location evidence="1">Nucleus</location>
    </subcellularLocation>
</comment>
<keyword evidence="4" id="KW-0489">Methyltransferase</keyword>
<dbReference type="PANTHER" id="PTHR12133:SF2">
    <property type="entry name" value="TRNA (ADENINE(58)-N(1))-METHYLTRANSFERASE CATALYTIC SUBUNIT TRMT61A"/>
    <property type="match status" value="1"/>
</dbReference>
<protein>
    <recommendedName>
        <fullName evidence="3">tRNA (adenine(58)-N(1))-methyltransferase catalytic subunit TRM61</fullName>
        <ecNumber evidence="2">2.1.1.220</ecNumber>
    </recommendedName>
    <alternativeName>
        <fullName evidence="9">tRNA(m1A58)-methyltransferase subunit TRM61</fullName>
    </alternativeName>
</protein>
<dbReference type="GeneID" id="43579813"/>
<name>A0A5E8B3E2_9ASCO</name>
<dbReference type="Gene3D" id="3.40.50.150">
    <property type="entry name" value="Vaccinia Virus protein VP39"/>
    <property type="match status" value="1"/>
</dbReference>
<evidence type="ECO:0000256" key="1">
    <source>
        <dbReference type="ARBA" id="ARBA00004123"/>
    </source>
</evidence>
<evidence type="ECO:0000313" key="12">
    <source>
        <dbReference type="EMBL" id="VVT45987.1"/>
    </source>
</evidence>
<evidence type="ECO:0000256" key="10">
    <source>
        <dbReference type="SAM" id="MobiDB-lite"/>
    </source>
</evidence>
<evidence type="ECO:0000256" key="6">
    <source>
        <dbReference type="ARBA" id="ARBA00022691"/>
    </source>
</evidence>
<keyword evidence="13" id="KW-1185">Reference proteome</keyword>
<evidence type="ECO:0000256" key="5">
    <source>
        <dbReference type="ARBA" id="ARBA00022679"/>
    </source>
</evidence>
<dbReference type="Pfam" id="PF08704">
    <property type="entry name" value="GCD14"/>
    <property type="match status" value="2"/>
</dbReference>
<dbReference type="GO" id="GO:0005634">
    <property type="term" value="C:nucleus"/>
    <property type="evidence" value="ECO:0007669"/>
    <property type="project" value="UniProtKB-SubCell"/>
</dbReference>
<dbReference type="InterPro" id="IPR014816">
    <property type="entry name" value="tRNA_MeTrfase_Gcd14"/>
</dbReference>
<dbReference type="GO" id="GO:0031515">
    <property type="term" value="C:tRNA (m1A) methyltransferase complex"/>
    <property type="evidence" value="ECO:0007669"/>
    <property type="project" value="InterPro"/>
</dbReference>
<keyword evidence="8" id="KW-0539">Nucleus</keyword>
<evidence type="ECO:0000259" key="11">
    <source>
        <dbReference type="Pfam" id="PF08704"/>
    </source>
</evidence>
<sequence length="476" mass="52425">MSFFSHNEYIQEGDLVLAWMNRSNIRPLTVTRGETLHTQYGSFPHDTLIGVKYGTQVGSTAGASGGHDAQRGPSSRGHGSAAGFIHVLAPTPELWSLSLRHRTQIVYTPDASYIVHRLRVRPGSRVLEAGTGSGSFTHALSRTVSSSGQLFTYEFHGPRYEEALQEVAADGINLNTVITHRDVCAEGFDNPTIANSQRPDHVISQLRALNKVGVETPVEGLNLQANAVFLDLPSPWLAIPHLSRVLDTSKQAHICCFSPCIEQVARAVETLKKYGWKKIEMVEVSAKRWEGHKEMVKSVGDAVERLRDIKRRRVLGLRKRNERIARERVQDQQNGTSEETFVASTAGDSAAGGESTPAADDEEEGGNDQQQQSTELKHKKGPTEKYRGFNPWGKGQRIREGDERFSWLDVSRVEPEIKSHTSYLTFAILPPVMPEHLFNADGIVISSLPVSTESASEPATVATPTVDNVKVETTST</sequence>
<gene>
    <name evidence="12" type="ORF">SAPINGB_P000990</name>
</gene>
<dbReference type="Gene3D" id="3.10.330.20">
    <property type="match status" value="1"/>
</dbReference>
<evidence type="ECO:0000256" key="2">
    <source>
        <dbReference type="ARBA" id="ARBA00012796"/>
    </source>
</evidence>
<feature type="domain" description="tRNA (adenine(58)-N(1))-methyltransferase catalytic subunit TRM61 C-terminal" evidence="11">
    <location>
        <begin position="83"/>
        <end position="190"/>
    </location>
</feature>
<dbReference type="EMBL" id="CABVLU010000001">
    <property type="protein sequence ID" value="VVT45987.1"/>
    <property type="molecule type" value="Genomic_DNA"/>
</dbReference>
<organism evidence="12 13">
    <name type="scientific">Magnusiomyces paraingens</name>
    <dbReference type="NCBI Taxonomy" id="2606893"/>
    <lineage>
        <taxon>Eukaryota</taxon>
        <taxon>Fungi</taxon>
        <taxon>Dikarya</taxon>
        <taxon>Ascomycota</taxon>
        <taxon>Saccharomycotina</taxon>
        <taxon>Dipodascomycetes</taxon>
        <taxon>Dipodascales</taxon>
        <taxon>Dipodascaceae</taxon>
        <taxon>Magnusiomyces</taxon>
    </lineage>
</organism>
<keyword evidence="7" id="KW-0819">tRNA processing</keyword>
<keyword evidence="5" id="KW-0808">Transferase</keyword>
<proteinExistence type="predicted"/>
<feature type="domain" description="tRNA (adenine(58)-N(1))-methyltransferase catalytic subunit TRM61 C-terminal" evidence="11">
    <location>
        <begin position="219"/>
        <end position="428"/>
    </location>
</feature>
<dbReference type="RefSeq" id="XP_031851604.1">
    <property type="nucleotide sequence ID" value="XM_031995713.1"/>
</dbReference>
<evidence type="ECO:0000256" key="9">
    <source>
        <dbReference type="ARBA" id="ARBA00033309"/>
    </source>
</evidence>
<evidence type="ECO:0000256" key="3">
    <source>
        <dbReference type="ARBA" id="ARBA00015963"/>
    </source>
</evidence>
<accession>A0A5E8B3E2</accession>
<dbReference type="GO" id="GO:0030488">
    <property type="term" value="P:tRNA methylation"/>
    <property type="evidence" value="ECO:0007669"/>
    <property type="project" value="InterPro"/>
</dbReference>
<evidence type="ECO:0000256" key="7">
    <source>
        <dbReference type="ARBA" id="ARBA00022694"/>
    </source>
</evidence>
<dbReference type="InterPro" id="IPR029063">
    <property type="entry name" value="SAM-dependent_MTases_sf"/>
</dbReference>
<evidence type="ECO:0000256" key="8">
    <source>
        <dbReference type="ARBA" id="ARBA00023242"/>
    </source>
</evidence>
<keyword evidence="6" id="KW-0949">S-adenosyl-L-methionine</keyword>
<dbReference type="OrthoDB" id="1925287at2759"/>
<dbReference type="EC" id="2.1.1.220" evidence="2"/>
<reference evidence="12 13" key="1">
    <citation type="submission" date="2019-09" db="EMBL/GenBank/DDBJ databases">
        <authorList>
            <person name="Brejova B."/>
        </authorList>
    </citation>
    <scope>NUCLEOTIDE SEQUENCE [LARGE SCALE GENOMIC DNA]</scope>
</reference>
<dbReference type="GO" id="GO:0160107">
    <property type="term" value="F:tRNA (adenine(58)-N1)-methyltransferase activity"/>
    <property type="evidence" value="ECO:0007669"/>
    <property type="project" value="UniProtKB-EC"/>
</dbReference>
<dbReference type="SUPFAM" id="SSF53335">
    <property type="entry name" value="S-adenosyl-L-methionine-dependent methyltransferases"/>
    <property type="match status" value="1"/>
</dbReference>
<dbReference type="InterPro" id="IPR049470">
    <property type="entry name" value="TRM61_C"/>
</dbReference>
<dbReference type="PANTHER" id="PTHR12133">
    <property type="entry name" value="TRNA (ADENINE(58)-N(1))-METHYLTRANSFERASE"/>
    <property type="match status" value="1"/>
</dbReference>
<feature type="compositionally biased region" description="Polar residues" evidence="10">
    <location>
        <begin position="331"/>
        <end position="347"/>
    </location>
</feature>
<evidence type="ECO:0000256" key="4">
    <source>
        <dbReference type="ARBA" id="ARBA00022603"/>
    </source>
</evidence>